<reference evidence="2 3" key="1">
    <citation type="journal article" date="2008" name="Genome Biol.">
        <title>The complete genome, comparative and functional analysis of Stenotrophomonas maltophilia reveals an organism heavily shielded by drug resistance determinants.</title>
        <authorList>
            <person name="Crossman L.C."/>
            <person name="Gould V.C."/>
            <person name="Dow J.M."/>
            <person name="Vernikos G.S."/>
            <person name="Okazaki A."/>
            <person name="Sebaihia M."/>
            <person name="Saunders D."/>
            <person name="Arrowsmith C."/>
            <person name="Carver T."/>
            <person name="Peters N."/>
            <person name="Adlem E."/>
            <person name="Kerhornou A."/>
            <person name="Lord A."/>
            <person name="Murphy L."/>
            <person name="Seeger K."/>
            <person name="Squares R."/>
            <person name="Rutter S."/>
            <person name="Quail M.A."/>
            <person name="Rajandream M.A."/>
            <person name="Harris D."/>
            <person name="Churcher C."/>
            <person name="Bentley S.D."/>
            <person name="Parkhill J."/>
            <person name="Thomson N.R."/>
            <person name="Avison M.B."/>
        </authorList>
    </citation>
    <scope>NUCLEOTIDE SEQUENCE [LARGE SCALE GENOMIC DNA]</scope>
    <source>
        <strain evidence="2 3">K279a</strain>
    </source>
</reference>
<protein>
    <submittedName>
        <fullName evidence="2">Hypothetical exported protein</fullName>
    </submittedName>
</protein>
<evidence type="ECO:0000313" key="3">
    <source>
        <dbReference type="Proteomes" id="UP000008840"/>
    </source>
</evidence>
<proteinExistence type="predicted"/>
<organism evidence="2 3">
    <name type="scientific">Stenotrophomonas maltophilia (strain K279a)</name>
    <dbReference type="NCBI Taxonomy" id="522373"/>
    <lineage>
        <taxon>Bacteria</taxon>
        <taxon>Pseudomonadati</taxon>
        <taxon>Pseudomonadota</taxon>
        <taxon>Gammaproteobacteria</taxon>
        <taxon>Lysobacterales</taxon>
        <taxon>Lysobacteraceae</taxon>
        <taxon>Stenotrophomonas</taxon>
        <taxon>Stenotrophomonas maltophilia group</taxon>
    </lineage>
</organism>
<keyword evidence="3" id="KW-1185">Reference proteome</keyword>
<dbReference type="Proteomes" id="UP000008840">
    <property type="component" value="Chromosome"/>
</dbReference>
<dbReference type="SMR" id="B2FI21"/>
<feature type="signal peptide" evidence="1">
    <location>
        <begin position="1"/>
        <end position="27"/>
    </location>
</feature>
<dbReference type="EMBL" id="AM743169">
    <property type="protein sequence ID" value="CAQ47535.1"/>
    <property type="molecule type" value="Genomic_DNA"/>
</dbReference>
<evidence type="ECO:0000256" key="1">
    <source>
        <dbReference type="SAM" id="SignalP"/>
    </source>
</evidence>
<accession>B2FI21</accession>
<feature type="chain" id="PRO_5002777352" evidence="1">
    <location>
        <begin position="28"/>
        <end position="69"/>
    </location>
</feature>
<dbReference type="KEGG" id="sml:Smlt4144"/>
<dbReference type="HOGENOM" id="CLU_2883757_0_0_6"/>
<dbReference type="AlphaFoldDB" id="B2FI21"/>
<dbReference type="EnsemblBacteria" id="CAQ47535">
    <property type="protein sequence ID" value="CAQ47535"/>
    <property type="gene ID" value="Smlt4144"/>
</dbReference>
<sequence>MMAMRVVRKVIEVAVFALACTGSVAVAGPVEPCDQPCWRAYQMCLASGTDAGECQQAYNTCVVDLCMGV</sequence>
<keyword evidence="1" id="KW-0732">Signal</keyword>
<name>B2FI21_STRMK</name>
<evidence type="ECO:0000313" key="2">
    <source>
        <dbReference type="EMBL" id="CAQ47535.1"/>
    </source>
</evidence>
<gene>
    <name evidence="2" type="ordered locus">Smlt4144</name>
</gene>